<sequence length="175" mass="18959">MSAEPATEGGGRAKPHSDPVDWARHYWRQQNLGAGEDAFIAMSSVLRFHRLMTVAVEDELKKHGLNLTDYMLLMTLELSETGTRPVSRLARGLLVHATTATLATDRLEARGLLSRGPHPSDRRATLVTISDEGRALVRKASAALGEFEYGLAGTSVADRAELVEVLARLRAAAGD</sequence>
<dbReference type="PRINTS" id="PR00598">
    <property type="entry name" value="HTHMARR"/>
</dbReference>
<dbReference type="InterPro" id="IPR000835">
    <property type="entry name" value="HTH_MarR-typ"/>
</dbReference>
<evidence type="ECO:0000259" key="1">
    <source>
        <dbReference type="PROSITE" id="PS50995"/>
    </source>
</evidence>
<dbReference type="InterPro" id="IPR036390">
    <property type="entry name" value="WH_DNA-bd_sf"/>
</dbReference>
<evidence type="ECO:0000313" key="2">
    <source>
        <dbReference type="EMBL" id="GAA0609218.1"/>
    </source>
</evidence>
<dbReference type="PANTHER" id="PTHR33164">
    <property type="entry name" value="TRANSCRIPTIONAL REGULATOR, MARR FAMILY"/>
    <property type="match status" value="1"/>
</dbReference>
<dbReference type="SUPFAM" id="SSF46785">
    <property type="entry name" value="Winged helix' DNA-binding domain"/>
    <property type="match status" value="1"/>
</dbReference>
<dbReference type="PROSITE" id="PS50995">
    <property type="entry name" value="HTH_MARR_2"/>
    <property type="match status" value="1"/>
</dbReference>
<dbReference type="InterPro" id="IPR039422">
    <property type="entry name" value="MarR/SlyA-like"/>
</dbReference>
<dbReference type="Pfam" id="PF01047">
    <property type="entry name" value="MarR"/>
    <property type="match status" value="1"/>
</dbReference>
<dbReference type="Gene3D" id="1.10.10.10">
    <property type="entry name" value="Winged helix-like DNA-binding domain superfamily/Winged helix DNA-binding domain"/>
    <property type="match status" value="1"/>
</dbReference>
<reference evidence="3" key="1">
    <citation type="journal article" date="2019" name="Int. J. Syst. Evol. Microbiol.">
        <title>The Global Catalogue of Microorganisms (GCM) 10K type strain sequencing project: providing services to taxonomists for standard genome sequencing and annotation.</title>
        <authorList>
            <consortium name="The Broad Institute Genomics Platform"/>
            <consortium name="The Broad Institute Genome Sequencing Center for Infectious Disease"/>
            <person name="Wu L."/>
            <person name="Ma J."/>
        </authorList>
    </citation>
    <scope>NUCLEOTIDE SEQUENCE [LARGE SCALE GENOMIC DNA]</scope>
    <source>
        <strain evidence="3">JCM 10671</strain>
    </source>
</reference>
<keyword evidence="3" id="KW-1185">Reference proteome</keyword>
<dbReference type="RefSeq" id="WP_344602070.1">
    <property type="nucleotide sequence ID" value="NZ_BAAAHE010000007.1"/>
</dbReference>
<evidence type="ECO:0000313" key="3">
    <source>
        <dbReference type="Proteomes" id="UP001500957"/>
    </source>
</evidence>
<accession>A0ABP3RKA7</accession>
<protein>
    <submittedName>
        <fullName evidence="2">MarR family transcriptional regulator</fullName>
    </submittedName>
</protein>
<proteinExistence type="predicted"/>
<dbReference type="Proteomes" id="UP001500957">
    <property type="component" value="Unassembled WGS sequence"/>
</dbReference>
<dbReference type="SMART" id="SM00347">
    <property type="entry name" value="HTH_MARR"/>
    <property type="match status" value="1"/>
</dbReference>
<gene>
    <name evidence="2" type="ORF">GCM10009547_09100</name>
</gene>
<comment type="caution">
    <text evidence="2">The sequence shown here is derived from an EMBL/GenBank/DDBJ whole genome shotgun (WGS) entry which is preliminary data.</text>
</comment>
<dbReference type="InterPro" id="IPR036388">
    <property type="entry name" value="WH-like_DNA-bd_sf"/>
</dbReference>
<feature type="domain" description="HTH marR-type" evidence="1">
    <location>
        <begin position="35"/>
        <end position="171"/>
    </location>
</feature>
<dbReference type="EMBL" id="BAAAHE010000007">
    <property type="protein sequence ID" value="GAA0609218.1"/>
    <property type="molecule type" value="Genomic_DNA"/>
</dbReference>
<dbReference type="PANTHER" id="PTHR33164:SF101">
    <property type="entry name" value="TRANSCRIPTIONAL REPRESSOR MPRA"/>
    <property type="match status" value="1"/>
</dbReference>
<organism evidence="2 3">
    <name type="scientific">Sporichthya brevicatena</name>
    <dbReference type="NCBI Taxonomy" id="171442"/>
    <lineage>
        <taxon>Bacteria</taxon>
        <taxon>Bacillati</taxon>
        <taxon>Actinomycetota</taxon>
        <taxon>Actinomycetes</taxon>
        <taxon>Sporichthyales</taxon>
        <taxon>Sporichthyaceae</taxon>
        <taxon>Sporichthya</taxon>
    </lineage>
</organism>
<name>A0ABP3RKA7_9ACTN</name>